<dbReference type="PANTHER" id="PTHR47506">
    <property type="entry name" value="TRANSCRIPTIONAL REGULATORY PROTEIN"/>
    <property type="match status" value="1"/>
</dbReference>
<organism evidence="6 7">
    <name type="scientific">Zhongshania guokunii</name>
    <dbReference type="NCBI Taxonomy" id="641783"/>
    <lineage>
        <taxon>Bacteria</taxon>
        <taxon>Pseudomonadati</taxon>
        <taxon>Pseudomonadota</taxon>
        <taxon>Gammaproteobacteria</taxon>
        <taxon>Cellvibrionales</taxon>
        <taxon>Spongiibacteraceae</taxon>
        <taxon>Zhongshania</taxon>
    </lineage>
</organism>
<feature type="DNA-binding region" description="H-T-H motif" evidence="4">
    <location>
        <begin position="34"/>
        <end position="53"/>
    </location>
</feature>
<protein>
    <submittedName>
        <fullName evidence="6">TetR/AcrR family transcriptional regulator</fullName>
    </submittedName>
</protein>
<dbReference type="PRINTS" id="PR00455">
    <property type="entry name" value="HTHTETR"/>
</dbReference>
<keyword evidence="2 4" id="KW-0238">DNA-binding</keyword>
<dbReference type="Proteomes" id="UP001557485">
    <property type="component" value="Unassembled WGS sequence"/>
</dbReference>
<evidence type="ECO:0000256" key="2">
    <source>
        <dbReference type="ARBA" id="ARBA00023125"/>
    </source>
</evidence>
<keyword evidence="7" id="KW-1185">Reference proteome</keyword>
<dbReference type="Gene3D" id="1.10.357.10">
    <property type="entry name" value="Tetracycline Repressor, domain 2"/>
    <property type="match status" value="1"/>
</dbReference>
<evidence type="ECO:0000256" key="4">
    <source>
        <dbReference type="PROSITE-ProRule" id="PRU00335"/>
    </source>
</evidence>
<proteinExistence type="predicted"/>
<dbReference type="EMBL" id="JBFRYA010000031">
    <property type="protein sequence ID" value="MEX1670987.1"/>
    <property type="molecule type" value="Genomic_DNA"/>
</dbReference>
<sequence>MTRLSREDSRSITQEKLRTAALQEFARWGFGGAAIDKITESAGFSRGAFYANYKSKEDILIDVLKAYNNREIQEWRQFLAMPEDIETVLNYMRESFARYLGQADWGMFVIEAQLHAKRNKDFAAKYRGYLNEVNESVRLMLSALYSRAGVAEPPNFGELAVLLRALVVGLSLDVGDDSDPSNAPDQLMYFLKTILHHA</sequence>
<dbReference type="SUPFAM" id="SSF48498">
    <property type="entry name" value="Tetracyclin repressor-like, C-terminal domain"/>
    <property type="match status" value="1"/>
</dbReference>
<evidence type="ECO:0000256" key="3">
    <source>
        <dbReference type="ARBA" id="ARBA00023163"/>
    </source>
</evidence>
<keyword evidence="3" id="KW-0804">Transcription</keyword>
<dbReference type="Pfam" id="PF00440">
    <property type="entry name" value="TetR_N"/>
    <property type="match status" value="1"/>
</dbReference>
<dbReference type="InterPro" id="IPR001647">
    <property type="entry name" value="HTH_TetR"/>
</dbReference>
<comment type="caution">
    <text evidence="6">The sequence shown here is derived from an EMBL/GenBank/DDBJ whole genome shotgun (WGS) entry which is preliminary data.</text>
</comment>
<keyword evidence="1" id="KW-0805">Transcription regulation</keyword>
<evidence type="ECO:0000259" key="5">
    <source>
        <dbReference type="PROSITE" id="PS50977"/>
    </source>
</evidence>
<dbReference type="InterPro" id="IPR009057">
    <property type="entry name" value="Homeodomain-like_sf"/>
</dbReference>
<dbReference type="RefSeq" id="WP_368383254.1">
    <property type="nucleotide sequence ID" value="NZ_JBFRYA010000031.1"/>
</dbReference>
<gene>
    <name evidence="6" type="ORF">AB4876_18950</name>
</gene>
<accession>A0ABV3UAJ6</accession>
<evidence type="ECO:0000313" key="7">
    <source>
        <dbReference type="Proteomes" id="UP001557485"/>
    </source>
</evidence>
<reference evidence="6 7" key="1">
    <citation type="journal article" date="2011" name="Int. J. Syst. Evol. Microbiol.">
        <title>Zhongshania antarctica gen. nov., sp. nov. and Zhongshania guokunii sp. nov., gammaproteobacteria respectively isolated from coastal attached (fast) ice and surface seawater of the Antarctic.</title>
        <authorList>
            <person name="Li H.J."/>
            <person name="Zhang X.Y."/>
            <person name="Chen C.X."/>
            <person name="Zhang Y.J."/>
            <person name="Gao Z.M."/>
            <person name="Yu Y."/>
            <person name="Chen X.L."/>
            <person name="Chen B."/>
            <person name="Zhang Y.Z."/>
        </authorList>
    </citation>
    <scope>NUCLEOTIDE SEQUENCE [LARGE SCALE GENOMIC DNA]</scope>
    <source>
        <strain evidence="6 7">ZS6-22T</strain>
    </source>
</reference>
<dbReference type="SUPFAM" id="SSF46689">
    <property type="entry name" value="Homeodomain-like"/>
    <property type="match status" value="1"/>
</dbReference>
<dbReference type="PANTHER" id="PTHR47506:SF7">
    <property type="entry name" value="TRANSCRIPTIONAL REGULATORY PROTEIN"/>
    <property type="match status" value="1"/>
</dbReference>
<dbReference type="InterPro" id="IPR036271">
    <property type="entry name" value="Tet_transcr_reg_TetR-rel_C_sf"/>
</dbReference>
<evidence type="ECO:0000256" key="1">
    <source>
        <dbReference type="ARBA" id="ARBA00023015"/>
    </source>
</evidence>
<feature type="domain" description="HTH tetR-type" evidence="5">
    <location>
        <begin position="11"/>
        <end position="71"/>
    </location>
</feature>
<dbReference type="PROSITE" id="PS50977">
    <property type="entry name" value="HTH_TETR_2"/>
    <property type="match status" value="1"/>
</dbReference>
<name>A0ABV3UAJ6_9GAMM</name>
<evidence type="ECO:0000313" key="6">
    <source>
        <dbReference type="EMBL" id="MEX1670987.1"/>
    </source>
</evidence>